<proteinExistence type="inferred from homology"/>
<evidence type="ECO:0000256" key="5">
    <source>
        <dbReference type="SAM" id="Coils"/>
    </source>
</evidence>
<dbReference type="GO" id="GO:0003677">
    <property type="term" value="F:DNA binding"/>
    <property type="evidence" value="ECO:0007669"/>
    <property type="project" value="UniProtKB-KW"/>
</dbReference>
<feature type="coiled-coil region" evidence="5">
    <location>
        <begin position="236"/>
        <end position="309"/>
    </location>
</feature>
<evidence type="ECO:0000259" key="7">
    <source>
        <dbReference type="Pfam" id="PF07282"/>
    </source>
</evidence>
<evidence type="ECO:0000256" key="4">
    <source>
        <dbReference type="ARBA" id="ARBA00023172"/>
    </source>
</evidence>
<dbReference type="Pfam" id="PF01385">
    <property type="entry name" value="OrfB_IS605"/>
    <property type="match status" value="1"/>
</dbReference>
<organism evidence="8">
    <name type="scientific">Ligilactobacillus agilis</name>
    <dbReference type="NCBI Taxonomy" id="1601"/>
    <lineage>
        <taxon>Bacteria</taxon>
        <taxon>Bacillati</taxon>
        <taxon>Bacillota</taxon>
        <taxon>Bacilli</taxon>
        <taxon>Lactobacillales</taxon>
        <taxon>Lactobacillaceae</taxon>
        <taxon>Ligilactobacillus</taxon>
    </lineage>
</organism>
<protein>
    <submittedName>
        <fullName evidence="8">Transposase</fullName>
    </submittedName>
</protein>
<evidence type="ECO:0000256" key="1">
    <source>
        <dbReference type="ARBA" id="ARBA00008761"/>
    </source>
</evidence>
<evidence type="ECO:0000259" key="6">
    <source>
        <dbReference type="Pfam" id="PF01385"/>
    </source>
</evidence>
<reference evidence="8" key="1">
    <citation type="submission" date="2019-10" db="EMBL/GenBank/DDBJ databases">
        <title>Lactobacillus agilis SY111 Whole Genome Sequencing Project.</title>
        <authorList>
            <person name="Suzuki S."/>
            <person name="Endo A."/>
            <person name="Maeno S."/>
            <person name="Shiwa Y."/>
            <person name="Matsutani M."/>
            <person name="Kajikawa A."/>
        </authorList>
    </citation>
    <scope>NUCLEOTIDE SEQUENCE</scope>
    <source>
        <strain evidence="8">SY111</strain>
    </source>
</reference>
<keyword evidence="2" id="KW-0815">Transposition</keyword>
<comment type="caution">
    <text evidence="8">The sequence shown here is derived from an EMBL/GenBank/DDBJ whole genome shotgun (WGS) entry which is preliminary data.</text>
</comment>
<keyword evidence="5" id="KW-0175">Coiled coil</keyword>
<name>A0A6F9XTI7_9LACO</name>
<dbReference type="GO" id="GO:0032196">
    <property type="term" value="P:transposition"/>
    <property type="evidence" value="ECO:0007669"/>
    <property type="project" value="UniProtKB-KW"/>
</dbReference>
<dbReference type="Proteomes" id="UP000494178">
    <property type="component" value="Unassembled WGS sequence"/>
</dbReference>
<sequence length="440" mass="52086">MGTEKKVYEGRVFKIYPEKDSIEKIELNIEYARVTWNNLLYHCYQPIYAKYCDLSRKERAKAVRKYLSSIEYTEVKELRKRLNKIKRTDIDEKEWTRDCDSQIFPQTLRILKKAFDNYLKNPKHFKVPKFKSRKSIRYSGSYQTTNACRLVNECTFKLNKVSNKIPIYQHYPSDGRLYKVNIKKKPDETYWASLVYEQSEHTVRREKTGRSVGIDLNVSGGNYITLSDGHIYSVPFEEIKRIENKIERENRKLSKKYEQWRKEVAIIENDNKKALIPAHIPKLEERSNYQKNRLKKAKLQEHLNNIKKDSIRKICSQIANDYDIVAMEDLNVSGMIKNSKLARAVARSNFREIRDTLKYMLEWSGKKLIFVGRFYPSSKLCYECGYKNDNLTLKDREWDCPNCNAHLLRDLNAAKNIEREGLRILKEEITKEKGKSPGKI</sequence>
<feature type="domain" description="Cas12f1-like TNB" evidence="7">
    <location>
        <begin position="350"/>
        <end position="417"/>
    </location>
</feature>
<dbReference type="GO" id="GO:0006310">
    <property type="term" value="P:DNA recombination"/>
    <property type="evidence" value="ECO:0007669"/>
    <property type="project" value="UniProtKB-KW"/>
</dbReference>
<dbReference type="NCBIfam" id="NF040570">
    <property type="entry name" value="guided_TnpB"/>
    <property type="match status" value="1"/>
</dbReference>
<accession>A0A6F9XTI7</accession>
<evidence type="ECO:0000313" key="8">
    <source>
        <dbReference type="EMBL" id="GET08566.1"/>
    </source>
</evidence>
<evidence type="ECO:0000256" key="2">
    <source>
        <dbReference type="ARBA" id="ARBA00022578"/>
    </source>
</evidence>
<gene>
    <name evidence="8" type="ORF">SY111_11900</name>
</gene>
<dbReference type="Pfam" id="PF07282">
    <property type="entry name" value="Cas12f1-like_TNB"/>
    <property type="match status" value="1"/>
</dbReference>
<comment type="similarity">
    <text evidence="1">In the C-terminal section; belongs to the transposase 35 family.</text>
</comment>
<dbReference type="EMBL" id="BLAN01000073">
    <property type="protein sequence ID" value="GET08566.1"/>
    <property type="molecule type" value="Genomic_DNA"/>
</dbReference>
<feature type="domain" description="Probable transposase IS891/IS1136/IS1341" evidence="6">
    <location>
        <begin position="194"/>
        <end position="338"/>
    </location>
</feature>
<evidence type="ECO:0000256" key="3">
    <source>
        <dbReference type="ARBA" id="ARBA00023125"/>
    </source>
</evidence>
<dbReference type="InterPro" id="IPR010095">
    <property type="entry name" value="Cas12f1-like_TNB"/>
</dbReference>
<dbReference type="RefSeq" id="WP_172586041.1">
    <property type="nucleotide sequence ID" value="NZ_BLAN01000073.1"/>
</dbReference>
<dbReference type="NCBIfam" id="TIGR01766">
    <property type="entry name" value="IS200/IS605 family accessory protein TnpB-like domain"/>
    <property type="match status" value="1"/>
</dbReference>
<keyword evidence="3" id="KW-0238">DNA-binding</keyword>
<dbReference type="InterPro" id="IPR001959">
    <property type="entry name" value="Transposase"/>
</dbReference>
<keyword evidence="4" id="KW-0233">DNA recombination</keyword>
<dbReference type="AlphaFoldDB" id="A0A6F9XTI7"/>